<dbReference type="Pfam" id="PF09349">
    <property type="entry name" value="OHCU_decarbox"/>
    <property type="match status" value="1"/>
</dbReference>
<reference evidence="8" key="1">
    <citation type="submission" date="2017-05" db="EMBL/GenBank/DDBJ databases">
        <authorList>
            <person name="Rodrigo-Torres L."/>
            <person name="Arahal R. D."/>
            <person name="Lucena T."/>
        </authorList>
    </citation>
    <scope>NUCLEOTIDE SEQUENCE [LARGE SCALE GENOMIC DNA]</scope>
    <source>
        <strain evidence="8">CECT 8868</strain>
    </source>
</reference>
<gene>
    <name evidence="7" type="primary">uao</name>
    <name evidence="7" type="ORF">OCA8868_01922</name>
</gene>
<evidence type="ECO:0000259" key="6">
    <source>
        <dbReference type="PROSITE" id="PS51677"/>
    </source>
</evidence>
<dbReference type="RefSeq" id="WP_093996346.1">
    <property type="nucleotide sequence ID" value="NZ_FXYD01000003.1"/>
</dbReference>
<dbReference type="SUPFAM" id="SSF158694">
    <property type="entry name" value="UraD-Like"/>
    <property type="match status" value="1"/>
</dbReference>
<dbReference type="GO" id="GO:0006144">
    <property type="term" value="P:purine nucleobase metabolic process"/>
    <property type="evidence" value="ECO:0007669"/>
    <property type="project" value="UniProtKB-KW"/>
</dbReference>
<comment type="similarity">
    <text evidence="2">Belongs to the polysaccharide deacetylase family.</text>
</comment>
<dbReference type="InterPro" id="IPR011330">
    <property type="entry name" value="Glyco_hydro/deAcase_b/a-brl"/>
</dbReference>
<dbReference type="GO" id="GO:0000255">
    <property type="term" value="P:allantoin metabolic process"/>
    <property type="evidence" value="ECO:0007669"/>
    <property type="project" value="InterPro"/>
</dbReference>
<dbReference type="Proteomes" id="UP000203464">
    <property type="component" value="Unassembled WGS sequence"/>
</dbReference>
<dbReference type="SUPFAM" id="SSF88713">
    <property type="entry name" value="Glycoside hydrolase/deacetylase"/>
    <property type="match status" value="1"/>
</dbReference>
<dbReference type="UniPathway" id="UPA00394">
    <property type="reaction ID" value="UER00652"/>
</dbReference>
<dbReference type="PANTHER" id="PTHR43123:SF1">
    <property type="entry name" value="POLYSACCHARIDE DEACETYLASE-RELATED"/>
    <property type="match status" value="1"/>
</dbReference>
<dbReference type="GO" id="GO:0016810">
    <property type="term" value="F:hydrolase activity, acting on carbon-nitrogen (but not peptide) bonds"/>
    <property type="evidence" value="ECO:0007669"/>
    <property type="project" value="InterPro"/>
</dbReference>
<dbReference type="InterPro" id="IPR036778">
    <property type="entry name" value="OHCU_decarboxylase_sf"/>
</dbReference>
<feature type="domain" description="NodB homology" evidence="6">
    <location>
        <begin position="71"/>
        <end position="283"/>
    </location>
</feature>
<evidence type="ECO:0000256" key="5">
    <source>
        <dbReference type="ARBA" id="ARBA00032976"/>
    </source>
</evidence>
<dbReference type="NCBIfam" id="TIGR03164">
    <property type="entry name" value="UHCUDC"/>
    <property type="match status" value="1"/>
</dbReference>
<comment type="function">
    <text evidence="1">Is involved in generating a small heat-stable compound (Nod), an acylated oligomer of N-acetylglucosamine, that stimulates mitosis in various plant protoplasts.</text>
</comment>
<evidence type="ECO:0000256" key="1">
    <source>
        <dbReference type="ARBA" id="ARBA00003236"/>
    </source>
</evidence>
<dbReference type="Gene3D" id="3.20.20.370">
    <property type="entry name" value="Glycoside hydrolase/deacetylase"/>
    <property type="match status" value="1"/>
</dbReference>
<dbReference type="PROSITE" id="PS51677">
    <property type="entry name" value="NODB"/>
    <property type="match status" value="1"/>
</dbReference>
<dbReference type="NCBIfam" id="TIGR03212">
    <property type="entry name" value="uraD_N-term-dom"/>
    <property type="match status" value="1"/>
</dbReference>
<keyword evidence="8" id="KW-1185">Reference proteome</keyword>
<evidence type="ECO:0000256" key="4">
    <source>
        <dbReference type="ARBA" id="ARBA00022631"/>
    </source>
</evidence>
<accession>A0A238K8X4</accession>
<evidence type="ECO:0000313" key="8">
    <source>
        <dbReference type="Proteomes" id="UP000203464"/>
    </source>
</evidence>
<dbReference type="AlphaFoldDB" id="A0A238K8X4"/>
<dbReference type="InterPro" id="IPR018020">
    <property type="entry name" value="OHCU_decarboxylase"/>
</dbReference>
<dbReference type="GO" id="GO:0005975">
    <property type="term" value="P:carbohydrate metabolic process"/>
    <property type="evidence" value="ECO:0007669"/>
    <property type="project" value="InterPro"/>
</dbReference>
<dbReference type="OrthoDB" id="9787041at2"/>
<evidence type="ECO:0000256" key="2">
    <source>
        <dbReference type="ARBA" id="ARBA00010973"/>
    </source>
</evidence>
<dbReference type="InterPro" id="IPR017580">
    <property type="entry name" value="OHCU_decarboxylase-1"/>
</dbReference>
<dbReference type="InterPro" id="IPR002509">
    <property type="entry name" value="NODB_dom"/>
</dbReference>
<organism evidence="7 8">
    <name type="scientific">Octadecabacter ascidiaceicola</name>
    <dbReference type="NCBI Taxonomy" id="1655543"/>
    <lineage>
        <taxon>Bacteria</taxon>
        <taxon>Pseudomonadati</taxon>
        <taxon>Pseudomonadota</taxon>
        <taxon>Alphaproteobacteria</taxon>
        <taxon>Rhodobacterales</taxon>
        <taxon>Roseobacteraceae</taxon>
        <taxon>Octadecabacter</taxon>
    </lineage>
</organism>
<protein>
    <recommendedName>
        <fullName evidence="3">Chitooligosaccharide deacetylase</fullName>
    </recommendedName>
    <alternativeName>
        <fullName evidence="5">Nodulation protein B</fullName>
    </alternativeName>
</protein>
<evidence type="ECO:0000256" key="3">
    <source>
        <dbReference type="ARBA" id="ARBA00020071"/>
    </source>
</evidence>
<sequence>MTDKSAYPRDLTGYGATPPPANWPGGARIAVQIVLNYEEGGENNILHGDAASEAFLSEIVGAAAWPGQRHANMESIYEYGARAGFWRLHRILNHLPITVYGVATALARAPEQVKAMLEAGWEVASHGLKWVEHKDMPEDEERTQIAEAVRLHTEVVGSRPRGWYTGRSSENTIRLAAEDGGFKYIADSYADDVPYWLEFGDQDQLIVPYTLDCNDMRFATPQGFNSGTQYFDYLKATFDVLYAEGGRMMSLGLHCRLVGRPGRAQALQDFIEYANGHDGVWFATREQIADHWAAQNPAKRWARPSKMGEADFVSAFGGIFEHSPWIAERAYGLGLGVTHDSAAGVHSALCRMFRSASRDERLSVLIAHPDLAGKLAAAGRLTAESTSEQAGAGLDALTDEERETFQALNTQYVEKHGFPFIIAVRDNDKASILAAFYTRIEHDTETEFATACKQVERIAEHRLMDHFA</sequence>
<dbReference type="Gene3D" id="1.10.3330.10">
    <property type="entry name" value="Oxo-4-hydroxy-4-carboxy-5-ureidoimidazoline decarboxylase"/>
    <property type="match status" value="1"/>
</dbReference>
<evidence type="ECO:0000313" key="7">
    <source>
        <dbReference type="EMBL" id="SMX39299.1"/>
    </source>
</evidence>
<proteinExistence type="inferred from homology"/>
<dbReference type="Pfam" id="PF01522">
    <property type="entry name" value="Polysacc_deac_1"/>
    <property type="match status" value="1"/>
</dbReference>
<dbReference type="InterPro" id="IPR017625">
    <property type="entry name" value="PuuE"/>
</dbReference>
<dbReference type="EMBL" id="FXYD01000003">
    <property type="protein sequence ID" value="SMX39299.1"/>
    <property type="molecule type" value="Genomic_DNA"/>
</dbReference>
<dbReference type="PANTHER" id="PTHR43123">
    <property type="entry name" value="POLYSACCHARIDE DEACETYLASE-RELATED"/>
    <property type="match status" value="1"/>
</dbReference>
<keyword evidence="4" id="KW-0659">Purine metabolism</keyword>
<name>A0A238K8X4_9RHOB</name>
<dbReference type="CDD" id="cd10977">
    <property type="entry name" value="CE4_PuuE_SpCDA1"/>
    <property type="match status" value="1"/>
</dbReference>
<dbReference type="GO" id="GO:0019628">
    <property type="term" value="P:urate catabolic process"/>
    <property type="evidence" value="ECO:0007669"/>
    <property type="project" value="UniProtKB-UniPathway"/>
</dbReference>